<comment type="caution">
    <text evidence="2">The sequence shown here is derived from an EMBL/GenBank/DDBJ whole genome shotgun (WGS) entry which is preliminary data.</text>
</comment>
<proteinExistence type="predicted"/>
<keyword evidence="3" id="KW-1185">Reference proteome</keyword>
<name>A0AAN4Z9U1_9BILA</name>
<evidence type="ECO:0000313" key="2">
    <source>
        <dbReference type="EMBL" id="GMR37148.1"/>
    </source>
</evidence>
<dbReference type="Gene3D" id="3.10.20.90">
    <property type="entry name" value="Phosphatidylinositol 3-kinase Catalytic Subunit, Chain A, domain 1"/>
    <property type="match status" value="1"/>
</dbReference>
<reference evidence="3" key="1">
    <citation type="submission" date="2022-10" db="EMBL/GenBank/DDBJ databases">
        <title>Genome assembly of Pristionchus species.</title>
        <authorList>
            <person name="Yoshida K."/>
            <person name="Sommer R.J."/>
        </authorList>
    </citation>
    <scope>NUCLEOTIDE SEQUENCE [LARGE SCALE GENOMIC DNA]</scope>
    <source>
        <strain evidence="3">RS5460</strain>
    </source>
</reference>
<sequence length="124" mass="14120">GELFIEVLWGHRHIFLEIKESESARELRLMLAVIYGEMSVRSPCFFRRKDLSHLIHSESSTKWEPINETLSLAENGVTSIKARPNDPFVISILFPGDQMPSISSLSIPPPLPDSMRAQEQQDMN</sequence>
<dbReference type="EMBL" id="BTRK01000002">
    <property type="protein sequence ID" value="GMR37148.1"/>
    <property type="molecule type" value="Genomic_DNA"/>
</dbReference>
<accession>A0AAN4Z9U1</accession>
<feature type="non-terminal residue" evidence="2">
    <location>
        <position position="1"/>
    </location>
</feature>
<dbReference type="Proteomes" id="UP001328107">
    <property type="component" value="Unassembled WGS sequence"/>
</dbReference>
<feature type="region of interest" description="Disordered" evidence="1">
    <location>
        <begin position="101"/>
        <end position="124"/>
    </location>
</feature>
<evidence type="ECO:0000256" key="1">
    <source>
        <dbReference type="SAM" id="MobiDB-lite"/>
    </source>
</evidence>
<gene>
    <name evidence="2" type="ORF">PMAYCL1PPCAC_07343</name>
</gene>
<evidence type="ECO:0000313" key="3">
    <source>
        <dbReference type="Proteomes" id="UP001328107"/>
    </source>
</evidence>
<dbReference type="AlphaFoldDB" id="A0AAN4Z9U1"/>
<organism evidence="2 3">
    <name type="scientific">Pristionchus mayeri</name>
    <dbReference type="NCBI Taxonomy" id="1317129"/>
    <lineage>
        <taxon>Eukaryota</taxon>
        <taxon>Metazoa</taxon>
        <taxon>Ecdysozoa</taxon>
        <taxon>Nematoda</taxon>
        <taxon>Chromadorea</taxon>
        <taxon>Rhabditida</taxon>
        <taxon>Rhabditina</taxon>
        <taxon>Diplogasteromorpha</taxon>
        <taxon>Diplogasteroidea</taxon>
        <taxon>Neodiplogasteridae</taxon>
        <taxon>Pristionchus</taxon>
    </lineage>
</organism>
<protein>
    <submittedName>
        <fullName evidence="2">Uncharacterized protein</fullName>
    </submittedName>
</protein>